<dbReference type="InterPro" id="IPR036378">
    <property type="entry name" value="FAS1_dom_sf"/>
</dbReference>
<dbReference type="RefSeq" id="WP_067756281.1">
    <property type="nucleotide sequence ID" value="NZ_CP015772.1"/>
</dbReference>
<accession>A0A1A9I3J0</accession>
<organism evidence="2 3">
    <name type="scientific">Niabella ginsenosidivorans</name>
    <dbReference type="NCBI Taxonomy" id="1176587"/>
    <lineage>
        <taxon>Bacteria</taxon>
        <taxon>Pseudomonadati</taxon>
        <taxon>Bacteroidota</taxon>
        <taxon>Chitinophagia</taxon>
        <taxon>Chitinophagales</taxon>
        <taxon>Chitinophagaceae</taxon>
        <taxon>Niabella</taxon>
    </lineage>
</organism>
<evidence type="ECO:0000313" key="2">
    <source>
        <dbReference type="EMBL" id="ANH81619.1"/>
    </source>
</evidence>
<dbReference type="STRING" id="1176587.A8C56_12090"/>
<dbReference type="Gene3D" id="2.30.180.10">
    <property type="entry name" value="FAS1 domain"/>
    <property type="match status" value="1"/>
</dbReference>
<dbReference type="EMBL" id="CP015772">
    <property type="protein sequence ID" value="ANH81619.1"/>
    <property type="molecule type" value="Genomic_DNA"/>
</dbReference>
<feature type="domain" description="FAS1" evidence="1">
    <location>
        <begin position="50"/>
        <end position="157"/>
    </location>
</feature>
<dbReference type="AlphaFoldDB" id="A0A1A9I3J0"/>
<dbReference type="Proteomes" id="UP000077667">
    <property type="component" value="Chromosome"/>
</dbReference>
<dbReference type="InterPro" id="IPR000782">
    <property type="entry name" value="FAS1_domain"/>
</dbReference>
<sequence length="239" mass="26967">MLNKILYTLTAVVVLFTSCQKDYVIGGKNEDESIYKNTLTYDVLKQDPVYDSLIQLIDAAGLQNDINEANTTLFAPSDFAIFNYLNDRTRYVQSAYGDTKKFGMDSLKYYLQNNINGTKDSLKLYIVKPALNYSDLTTTGRFYETGLPNKKVIVSYEETRDPNMGYNPLVSTVPRLVYLSYLTGNYNLSDQNPASDIPSDLGYRVLCKTSGILTKNGIIDELEPAHTLFFADWPDNISN</sequence>
<name>A0A1A9I3J0_9BACT</name>
<gene>
    <name evidence="2" type="ORF">A8C56_12090</name>
</gene>
<keyword evidence="3" id="KW-1185">Reference proteome</keyword>
<dbReference type="KEGG" id="nia:A8C56_12090"/>
<protein>
    <recommendedName>
        <fullName evidence="1">FAS1 domain-containing protein</fullName>
    </recommendedName>
</protein>
<dbReference type="SUPFAM" id="SSF82153">
    <property type="entry name" value="FAS1 domain"/>
    <property type="match status" value="1"/>
</dbReference>
<evidence type="ECO:0000313" key="3">
    <source>
        <dbReference type="Proteomes" id="UP000077667"/>
    </source>
</evidence>
<proteinExistence type="predicted"/>
<reference evidence="2 3" key="1">
    <citation type="submission" date="2016-05" db="EMBL/GenBank/DDBJ databases">
        <title>Niabella ginsenosidivorans BS26 whole genome sequencing.</title>
        <authorList>
            <person name="Im W.T."/>
            <person name="Siddiqi M.Z."/>
        </authorList>
    </citation>
    <scope>NUCLEOTIDE SEQUENCE [LARGE SCALE GENOMIC DNA]</scope>
    <source>
        <strain evidence="2 3">BS26</strain>
    </source>
</reference>
<evidence type="ECO:0000259" key="1">
    <source>
        <dbReference type="Pfam" id="PF02469"/>
    </source>
</evidence>
<dbReference type="OrthoDB" id="655802at2"/>
<dbReference type="PROSITE" id="PS51257">
    <property type="entry name" value="PROKAR_LIPOPROTEIN"/>
    <property type="match status" value="1"/>
</dbReference>
<dbReference type="Pfam" id="PF02469">
    <property type="entry name" value="Fasciclin"/>
    <property type="match status" value="1"/>
</dbReference>